<dbReference type="GO" id="GO:0015774">
    <property type="term" value="P:polysaccharide transport"/>
    <property type="evidence" value="ECO:0007669"/>
    <property type="project" value="InterPro"/>
</dbReference>
<gene>
    <name evidence="1" type="ORF">HYG86_00810</name>
</gene>
<keyword evidence="2" id="KW-1185">Reference proteome</keyword>
<evidence type="ECO:0008006" key="3">
    <source>
        <dbReference type="Google" id="ProtNLM"/>
    </source>
</evidence>
<reference evidence="1 2" key="1">
    <citation type="submission" date="2020-07" db="EMBL/GenBank/DDBJ databases">
        <title>Alkalicella. sp. LB2 genome.</title>
        <authorList>
            <person name="Postec A."/>
            <person name="Quemeneur M."/>
        </authorList>
    </citation>
    <scope>NUCLEOTIDE SEQUENCE [LARGE SCALE GENOMIC DNA]</scope>
    <source>
        <strain evidence="1 2">LB2</strain>
    </source>
</reference>
<name>A0A7G9W401_ALKCA</name>
<dbReference type="KEGG" id="acae:HYG86_00810"/>
<dbReference type="EMBL" id="CP058559">
    <property type="protein sequence ID" value="QNO13413.1"/>
    <property type="molecule type" value="Genomic_DNA"/>
</dbReference>
<organism evidence="1 2">
    <name type="scientific">Alkalicella caledoniensis</name>
    <dbReference type="NCBI Taxonomy" id="2731377"/>
    <lineage>
        <taxon>Bacteria</taxon>
        <taxon>Bacillati</taxon>
        <taxon>Bacillota</taxon>
        <taxon>Clostridia</taxon>
        <taxon>Eubacteriales</taxon>
        <taxon>Proteinivoracaceae</taxon>
        <taxon>Alkalicella</taxon>
    </lineage>
</organism>
<proteinExistence type="predicted"/>
<evidence type="ECO:0000313" key="2">
    <source>
        <dbReference type="Proteomes" id="UP000516160"/>
    </source>
</evidence>
<dbReference type="Proteomes" id="UP000516160">
    <property type="component" value="Chromosome"/>
</dbReference>
<dbReference type="RefSeq" id="WP_213167080.1">
    <property type="nucleotide sequence ID" value="NZ_CP058559.1"/>
</dbReference>
<evidence type="ECO:0000313" key="1">
    <source>
        <dbReference type="EMBL" id="QNO13413.1"/>
    </source>
</evidence>
<accession>A0A7G9W401</accession>
<sequence>MNILFLVNNAPQYINFFKSLGDNFKLNNHNVIYACESHLPEVKYDTSLKDQKTFYFTDHLNLLSDSKLQEYQNRENLRKFYYSCYDRNFHFGFDNVHDKKSDEIILRLLDFYEKIILQEDIDIVVYENVSNSFAYAAYVVAKQFERKYYGLITSRVPNHFEIWEDEFGNLENRMNSFNKLSKQQIEDHILEHVTEYLNNFKDSSVKPDYMKKNHTSMDINYLKYYINKSGVMLDYFKYYTTHAKKDNNAYQSSHMLIKSFKQLTRNLKRKIKISALKNKYDYNASEKDNFFIYPMHFQPESSTSVNAIFYDNQYEAIKNISFSLPIGTYLYVKDHPNGIGFLQMNFYKKIKKLPNVKYINPQEDTKKLIIHSKGVITLTSTMGYEALLLEKPVITLGKVFYNYHPYCYNISSYNDIFSTVQKVLFTKHSQFSEYNTKFLCVYFRDIYIGKIFNTDSDFNQIYKSIMNRIINKN</sequence>
<dbReference type="GO" id="GO:0000271">
    <property type="term" value="P:polysaccharide biosynthetic process"/>
    <property type="evidence" value="ECO:0007669"/>
    <property type="project" value="InterPro"/>
</dbReference>
<dbReference type="Pfam" id="PF05159">
    <property type="entry name" value="Capsule_synth"/>
    <property type="match status" value="1"/>
</dbReference>
<protein>
    <recommendedName>
        <fullName evidence="3">Capsule polysaccharide biosynthesis protein</fullName>
    </recommendedName>
</protein>
<dbReference type="AlphaFoldDB" id="A0A7G9W401"/>
<dbReference type="SUPFAM" id="SSF53756">
    <property type="entry name" value="UDP-Glycosyltransferase/glycogen phosphorylase"/>
    <property type="match status" value="1"/>
</dbReference>
<dbReference type="InterPro" id="IPR007833">
    <property type="entry name" value="Capsule_polysaccharide_synth"/>
</dbReference>